<feature type="non-terminal residue" evidence="1">
    <location>
        <position position="70"/>
    </location>
</feature>
<dbReference type="EMBL" id="CAJVQB010149666">
    <property type="protein sequence ID" value="CAG8855470.1"/>
    <property type="molecule type" value="Genomic_DNA"/>
</dbReference>
<protein>
    <submittedName>
        <fullName evidence="1">26404_t:CDS:1</fullName>
    </submittedName>
</protein>
<name>A0ABN7XKB6_GIGMA</name>
<evidence type="ECO:0000313" key="2">
    <source>
        <dbReference type="Proteomes" id="UP000789901"/>
    </source>
</evidence>
<evidence type="ECO:0000313" key="1">
    <source>
        <dbReference type="EMBL" id="CAG8855470.1"/>
    </source>
</evidence>
<sequence length="70" mass="8014">WTGKNSTCILREFHNFSMKISPFDDSSYDHFNDIWNYWSFVGASTNELGVVACQLYGICVNAAAVERLWS</sequence>
<gene>
    <name evidence="1" type="ORF">GMARGA_LOCUS44291</name>
</gene>
<keyword evidence="2" id="KW-1185">Reference proteome</keyword>
<dbReference type="Proteomes" id="UP000789901">
    <property type="component" value="Unassembled WGS sequence"/>
</dbReference>
<feature type="non-terminal residue" evidence="1">
    <location>
        <position position="1"/>
    </location>
</feature>
<reference evidence="1 2" key="1">
    <citation type="submission" date="2021-06" db="EMBL/GenBank/DDBJ databases">
        <authorList>
            <person name="Kallberg Y."/>
            <person name="Tangrot J."/>
            <person name="Rosling A."/>
        </authorList>
    </citation>
    <scope>NUCLEOTIDE SEQUENCE [LARGE SCALE GENOMIC DNA]</scope>
    <source>
        <strain evidence="1 2">120-4 pot B 10/14</strain>
    </source>
</reference>
<organism evidence="1 2">
    <name type="scientific">Gigaspora margarita</name>
    <dbReference type="NCBI Taxonomy" id="4874"/>
    <lineage>
        <taxon>Eukaryota</taxon>
        <taxon>Fungi</taxon>
        <taxon>Fungi incertae sedis</taxon>
        <taxon>Mucoromycota</taxon>
        <taxon>Glomeromycotina</taxon>
        <taxon>Glomeromycetes</taxon>
        <taxon>Diversisporales</taxon>
        <taxon>Gigasporaceae</taxon>
        <taxon>Gigaspora</taxon>
    </lineage>
</organism>
<proteinExistence type="predicted"/>
<accession>A0ABN7XKB6</accession>
<comment type="caution">
    <text evidence="1">The sequence shown here is derived from an EMBL/GenBank/DDBJ whole genome shotgun (WGS) entry which is preliminary data.</text>
</comment>